<protein>
    <submittedName>
        <fullName evidence="1">Chlorophyllase</fullName>
    </submittedName>
</protein>
<dbReference type="Pfam" id="PF07224">
    <property type="entry name" value="Chlorophyllase"/>
    <property type="match status" value="1"/>
</dbReference>
<dbReference type="PANTHER" id="PTHR33428:SF10">
    <property type="entry name" value="CHLOROPHYLLASE-1"/>
    <property type="match status" value="1"/>
</dbReference>
<name>A0A1R3KCW4_9ROSI</name>
<gene>
    <name evidence="1" type="ORF">COLO4_09199</name>
</gene>
<dbReference type="InterPro" id="IPR029058">
    <property type="entry name" value="AB_hydrolase_fold"/>
</dbReference>
<dbReference type="PANTHER" id="PTHR33428">
    <property type="entry name" value="CHLOROPHYLLASE-2, CHLOROPLASTIC"/>
    <property type="match status" value="1"/>
</dbReference>
<dbReference type="AlphaFoldDB" id="A0A1R3KCW4"/>
<evidence type="ECO:0000313" key="2">
    <source>
        <dbReference type="Proteomes" id="UP000187203"/>
    </source>
</evidence>
<dbReference type="InterPro" id="IPR017395">
    <property type="entry name" value="Chlorophyllase-like"/>
</dbReference>
<dbReference type="UniPathway" id="UPA00674"/>
<dbReference type="GO" id="GO:0015996">
    <property type="term" value="P:chlorophyll catabolic process"/>
    <property type="evidence" value="ECO:0007669"/>
    <property type="project" value="UniProtKB-UniPathway"/>
</dbReference>
<organism evidence="1 2">
    <name type="scientific">Corchorus olitorius</name>
    <dbReference type="NCBI Taxonomy" id="93759"/>
    <lineage>
        <taxon>Eukaryota</taxon>
        <taxon>Viridiplantae</taxon>
        <taxon>Streptophyta</taxon>
        <taxon>Embryophyta</taxon>
        <taxon>Tracheophyta</taxon>
        <taxon>Spermatophyta</taxon>
        <taxon>Magnoliopsida</taxon>
        <taxon>eudicotyledons</taxon>
        <taxon>Gunneridae</taxon>
        <taxon>Pentapetalae</taxon>
        <taxon>rosids</taxon>
        <taxon>malvids</taxon>
        <taxon>Malvales</taxon>
        <taxon>Malvaceae</taxon>
        <taxon>Grewioideae</taxon>
        <taxon>Apeibeae</taxon>
        <taxon>Corchorus</taxon>
    </lineage>
</organism>
<dbReference type="STRING" id="93759.A0A1R3KCW4"/>
<sequence length="323" mass="35464">MAQLLETKPVLSTDLLVFHWGKYNLPPQPPDASKSPSPPPKPVLIYAPLEPGKYPIVLFFHGFTISNHDYSDLLRFISSHGFIVVAPQLYNLNPFHWGGCEELNFAVEVANWLKMGLQPPVLPGDVIANLEKVALVGHSRGGKTAFTLALGVRCPDQTTKCTQTFSALVGIDPVAGHELFNKIFLTEPEILTHNFNMSIPVTVIGTGLGPESKGCGMPPCAPEGINHEEFFNKCRPPCAHFVAEKYGHADVLNDDSQLDIAGKAGCRACMNNKGPRLPMRRCVGGIVVAFLNYYFHDEKQDFMTIVNDPNVAPVTLDEVEFNI</sequence>
<reference evidence="2" key="1">
    <citation type="submission" date="2013-09" db="EMBL/GenBank/DDBJ databases">
        <title>Corchorus olitorius genome sequencing.</title>
        <authorList>
            <person name="Alam M."/>
            <person name="Haque M.S."/>
            <person name="Islam M.S."/>
            <person name="Emdad E.M."/>
            <person name="Islam M.M."/>
            <person name="Ahmed B."/>
            <person name="Halim A."/>
            <person name="Hossen Q.M.M."/>
            <person name="Hossain M.Z."/>
            <person name="Ahmed R."/>
            <person name="Khan M.M."/>
            <person name="Islam R."/>
            <person name="Rashid M.M."/>
            <person name="Khan S.A."/>
            <person name="Rahman M.S."/>
            <person name="Alam M."/>
            <person name="Yahiya A.S."/>
            <person name="Khan M.S."/>
            <person name="Azam M.S."/>
            <person name="Haque T."/>
            <person name="Lashkar M.Z.H."/>
            <person name="Akhand A.I."/>
            <person name="Morshed G."/>
            <person name="Roy S."/>
            <person name="Uddin K.S."/>
            <person name="Rabeya T."/>
            <person name="Hossain A.S."/>
            <person name="Chowdhury A."/>
            <person name="Snigdha A.R."/>
            <person name="Mortoza M.S."/>
            <person name="Matin S.A."/>
            <person name="Hoque S.M.E."/>
            <person name="Islam M.K."/>
            <person name="Roy D.K."/>
            <person name="Haider R."/>
            <person name="Moosa M.M."/>
            <person name="Elias S.M."/>
            <person name="Hasan A.M."/>
            <person name="Jahan S."/>
            <person name="Shafiuddin M."/>
            <person name="Mahmood N."/>
            <person name="Shommy N.S."/>
        </authorList>
    </citation>
    <scope>NUCLEOTIDE SEQUENCE [LARGE SCALE GENOMIC DNA]</scope>
    <source>
        <strain evidence="2">cv. O-4</strain>
    </source>
</reference>
<dbReference type="SUPFAM" id="SSF53474">
    <property type="entry name" value="alpha/beta-Hydrolases"/>
    <property type="match status" value="1"/>
</dbReference>
<dbReference type="GO" id="GO:0047746">
    <property type="term" value="F:chlorophyllase activity"/>
    <property type="evidence" value="ECO:0007669"/>
    <property type="project" value="TreeGrafter"/>
</dbReference>
<accession>A0A1R3KCW4</accession>
<dbReference type="Proteomes" id="UP000187203">
    <property type="component" value="Unassembled WGS sequence"/>
</dbReference>
<proteinExistence type="predicted"/>
<keyword evidence="2" id="KW-1185">Reference proteome</keyword>
<dbReference type="OrthoDB" id="2093222at2759"/>
<comment type="caution">
    <text evidence="1">The sequence shown here is derived from an EMBL/GenBank/DDBJ whole genome shotgun (WGS) entry which is preliminary data.</text>
</comment>
<evidence type="ECO:0000313" key="1">
    <source>
        <dbReference type="EMBL" id="OMP04923.1"/>
    </source>
</evidence>
<dbReference type="EMBL" id="AWUE01014133">
    <property type="protein sequence ID" value="OMP04923.1"/>
    <property type="molecule type" value="Genomic_DNA"/>
</dbReference>
<dbReference type="Gene3D" id="3.40.50.1820">
    <property type="entry name" value="alpha/beta hydrolase"/>
    <property type="match status" value="1"/>
</dbReference>